<dbReference type="PANTHER" id="PTHR10044:SF139">
    <property type="entry name" value="DEATH-ASSOCIATED INHIBITOR OF APOPTOSIS 2"/>
    <property type="match status" value="1"/>
</dbReference>
<dbReference type="EMBL" id="CAJPWZ010000908">
    <property type="protein sequence ID" value="CAG2202983.1"/>
    <property type="molecule type" value="Genomic_DNA"/>
</dbReference>
<protein>
    <submittedName>
        <fullName evidence="2">BIRC2_3</fullName>
    </submittedName>
</protein>
<dbReference type="Gene3D" id="1.10.8.10">
    <property type="entry name" value="DNA helicase RuvA subunit, C-terminal domain"/>
    <property type="match status" value="1"/>
</dbReference>
<organism evidence="2 3">
    <name type="scientific">Mytilus edulis</name>
    <name type="common">Blue mussel</name>
    <dbReference type="NCBI Taxonomy" id="6550"/>
    <lineage>
        <taxon>Eukaryota</taxon>
        <taxon>Metazoa</taxon>
        <taxon>Spiralia</taxon>
        <taxon>Lophotrochozoa</taxon>
        <taxon>Mollusca</taxon>
        <taxon>Bivalvia</taxon>
        <taxon>Autobranchia</taxon>
        <taxon>Pteriomorphia</taxon>
        <taxon>Mytilida</taxon>
        <taxon>Mytiloidea</taxon>
        <taxon>Mytilidae</taxon>
        <taxon>Mytilinae</taxon>
        <taxon>Mytilus</taxon>
    </lineage>
</organism>
<accession>A0A8S3R4L1</accession>
<keyword evidence="3" id="KW-1185">Reference proteome</keyword>
<dbReference type="InterPro" id="IPR001370">
    <property type="entry name" value="BIR_rpt"/>
</dbReference>
<dbReference type="OrthoDB" id="6038886at2759"/>
<dbReference type="SUPFAM" id="SSF57924">
    <property type="entry name" value="Inhibitor of apoptosis (IAP) repeat"/>
    <property type="match status" value="2"/>
</dbReference>
<dbReference type="GO" id="GO:0005634">
    <property type="term" value="C:nucleus"/>
    <property type="evidence" value="ECO:0007669"/>
    <property type="project" value="TreeGrafter"/>
</dbReference>
<dbReference type="SMART" id="SM00238">
    <property type="entry name" value="BIR"/>
    <property type="match status" value="1"/>
</dbReference>
<evidence type="ECO:0000313" key="2">
    <source>
        <dbReference type="EMBL" id="CAG2202983.1"/>
    </source>
</evidence>
<evidence type="ECO:0000313" key="3">
    <source>
        <dbReference type="Proteomes" id="UP000683360"/>
    </source>
</evidence>
<gene>
    <name evidence="2" type="ORF">MEDL_17527</name>
</gene>
<dbReference type="PROSITE" id="PS50143">
    <property type="entry name" value="BIR_REPEAT_2"/>
    <property type="match status" value="1"/>
</dbReference>
<dbReference type="InterPro" id="IPR050784">
    <property type="entry name" value="IAP"/>
</dbReference>
<dbReference type="Gene3D" id="1.10.1170.10">
    <property type="entry name" value="Inhibitor Of Apoptosis Protein (2mihbC-IAP-1), Chain A"/>
    <property type="match status" value="2"/>
</dbReference>
<dbReference type="PANTHER" id="PTHR10044">
    <property type="entry name" value="INHIBITOR OF APOPTOSIS"/>
    <property type="match status" value="1"/>
</dbReference>
<proteinExistence type="predicted"/>
<dbReference type="GO" id="GO:0051726">
    <property type="term" value="P:regulation of cell cycle"/>
    <property type="evidence" value="ECO:0007669"/>
    <property type="project" value="TreeGrafter"/>
</dbReference>
<name>A0A8S3R4L1_MYTED</name>
<dbReference type="CDD" id="cd00022">
    <property type="entry name" value="BIR"/>
    <property type="match status" value="1"/>
</dbReference>
<dbReference type="GO" id="GO:0005737">
    <property type="term" value="C:cytoplasm"/>
    <property type="evidence" value="ECO:0007669"/>
    <property type="project" value="TreeGrafter"/>
</dbReference>
<reference evidence="2" key="1">
    <citation type="submission" date="2021-03" db="EMBL/GenBank/DDBJ databases">
        <authorList>
            <person name="Bekaert M."/>
        </authorList>
    </citation>
    <scope>NUCLEOTIDE SEQUENCE</scope>
</reference>
<dbReference type="Pfam" id="PF00653">
    <property type="entry name" value="BIR"/>
    <property type="match status" value="1"/>
</dbReference>
<dbReference type="Proteomes" id="UP000683360">
    <property type="component" value="Unassembled WGS sequence"/>
</dbReference>
<sequence>MPSLMNNWNTNTDIWSGSSTSNHISNTSLNNGASGSSTTHVDTHKGSNTPMIMANKDQLYISGSSQENYTHTLQNNTGLVSNSMTMTADTTSNQQTLLNTPVELTVRRNSYSQSINIDSPVSTNQLERRQTYQAISSPVNGNEAPLNHVANRPTSFNSKLQLPFKRSAYNNSIDIDVPVSANQSEREQTAYEPEFSHPNFRRFQDRMESYKKWPITAKQPPKILAESGCFYTGKTDIVRCFCCNLGLAEWAETDNPWTEHARHNPKCWFLRREKGQPFIDRIQGEWQKRYKPKNPAFDDVLSRLATFDGWREDIEQTPEDLSDAGFFPQRHEASVNTTNTTEEQGDNQLLATENAKTVLRMGFPINTVKSAINSLIRSRGHSNFSTEDLLEFILNPVESSQTPMRTSNEGRSLSPLKVCTPLHNNTEVGIPELYYIKEMWYDKTPIQQKSLKWCFSNYKSRSVSDLTTHCNQECNYGLNFINEVLLVKINERNALNVN</sequence>
<evidence type="ECO:0000256" key="1">
    <source>
        <dbReference type="SAM" id="MobiDB-lite"/>
    </source>
</evidence>
<comment type="caution">
    <text evidence="2">The sequence shown here is derived from an EMBL/GenBank/DDBJ whole genome shotgun (WGS) entry which is preliminary data.</text>
</comment>
<feature type="region of interest" description="Disordered" evidence="1">
    <location>
        <begin position="25"/>
        <end position="48"/>
    </location>
</feature>
<dbReference type="AlphaFoldDB" id="A0A8S3R4L1"/>